<comment type="caution">
    <text evidence="1">The sequence shown here is derived from an EMBL/GenBank/DDBJ whole genome shotgun (WGS) entry which is preliminary data.</text>
</comment>
<dbReference type="EMBL" id="JADEXQ010000005">
    <property type="protein sequence ID" value="MBE9028662.1"/>
    <property type="molecule type" value="Genomic_DNA"/>
</dbReference>
<keyword evidence="2" id="KW-1185">Reference proteome</keyword>
<protein>
    <submittedName>
        <fullName evidence="1">Uncharacterized protein</fullName>
    </submittedName>
</protein>
<evidence type="ECO:0000313" key="1">
    <source>
        <dbReference type="EMBL" id="MBE9028662.1"/>
    </source>
</evidence>
<evidence type="ECO:0000313" key="2">
    <source>
        <dbReference type="Proteomes" id="UP000625316"/>
    </source>
</evidence>
<sequence>MSVIPATDELNQFRQASAAIPEAASAIDLLEQTQDFEATIEQLFQAQAGTPQTFSTGGDRPKIWSILKTRLMQEICGDDESFRSMIKDIKKHPSNAIVVTGAITYLINLSGIPFPVEPALATGIVLYIAHIGIDVFCEWSTAG</sequence>
<dbReference type="AlphaFoldDB" id="A0A928VJ84"/>
<dbReference type="Proteomes" id="UP000625316">
    <property type="component" value="Unassembled WGS sequence"/>
</dbReference>
<proteinExistence type="predicted"/>
<organism evidence="1 2">
    <name type="scientific">Romeriopsis navalis LEGE 11480</name>
    <dbReference type="NCBI Taxonomy" id="2777977"/>
    <lineage>
        <taxon>Bacteria</taxon>
        <taxon>Bacillati</taxon>
        <taxon>Cyanobacteriota</taxon>
        <taxon>Cyanophyceae</taxon>
        <taxon>Leptolyngbyales</taxon>
        <taxon>Leptolyngbyaceae</taxon>
        <taxon>Romeriopsis</taxon>
        <taxon>Romeriopsis navalis</taxon>
    </lineage>
</organism>
<gene>
    <name evidence="1" type="ORF">IQ266_02675</name>
</gene>
<dbReference type="RefSeq" id="WP_264323487.1">
    <property type="nucleotide sequence ID" value="NZ_JADEXQ010000005.1"/>
</dbReference>
<accession>A0A928VJ84</accession>
<name>A0A928VJ84_9CYAN</name>
<reference evidence="1" key="1">
    <citation type="submission" date="2020-10" db="EMBL/GenBank/DDBJ databases">
        <authorList>
            <person name="Castelo-Branco R."/>
            <person name="Eusebio N."/>
            <person name="Adriana R."/>
            <person name="Vieira A."/>
            <person name="Brugerolle De Fraissinette N."/>
            <person name="Rezende De Castro R."/>
            <person name="Schneider M.P."/>
            <person name="Vasconcelos V."/>
            <person name="Leao P.N."/>
        </authorList>
    </citation>
    <scope>NUCLEOTIDE SEQUENCE</scope>
    <source>
        <strain evidence="1">LEGE 11480</strain>
    </source>
</reference>